<proteinExistence type="predicted"/>
<name>A0ABQ5HY60_9ASTR</name>
<gene>
    <name evidence="1" type="ORF">Tco_1081505</name>
</gene>
<keyword evidence="2" id="KW-1185">Reference proteome</keyword>
<evidence type="ECO:0000313" key="1">
    <source>
        <dbReference type="EMBL" id="GJT92660.1"/>
    </source>
</evidence>
<dbReference type="Proteomes" id="UP001151760">
    <property type="component" value="Unassembled WGS sequence"/>
</dbReference>
<reference evidence="1" key="1">
    <citation type="journal article" date="2022" name="Int. J. Mol. Sci.">
        <title>Draft Genome of Tanacetum Coccineum: Genomic Comparison of Closely Related Tanacetum-Family Plants.</title>
        <authorList>
            <person name="Yamashiro T."/>
            <person name="Shiraishi A."/>
            <person name="Nakayama K."/>
            <person name="Satake H."/>
        </authorList>
    </citation>
    <scope>NUCLEOTIDE SEQUENCE</scope>
</reference>
<evidence type="ECO:0000313" key="2">
    <source>
        <dbReference type="Proteomes" id="UP001151760"/>
    </source>
</evidence>
<comment type="caution">
    <text evidence="1">The sequence shown here is derived from an EMBL/GenBank/DDBJ whole genome shotgun (WGS) entry which is preliminary data.</text>
</comment>
<evidence type="ECO:0008006" key="3">
    <source>
        <dbReference type="Google" id="ProtNLM"/>
    </source>
</evidence>
<sequence length="162" mass="18244">MEEGRINGNELKTELKRIRTQIIKLQKKRMPPKRTSTSETPAITLDAIRQLIVDFTAALEAQTDAMASASNPNMNNNLTGTPAVKTGNYKEFISCQPFYFNDTEGAVGLIRWFERNESVFSRSRCAEENKVTFATGTLTDDALSWWNVYAQPMGIEQANRTT</sequence>
<dbReference type="EMBL" id="BQNB010020131">
    <property type="protein sequence ID" value="GJT92660.1"/>
    <property type="molecule type" value="Genomic_DNA"/>
</dbReference>
<reference evidence="1" key="2">
    <citation type="submission" date="2022-01" db="EMBL/GenBank/DDBJ databases">
        <authorList>
            <person name="Yamashiro T."/>
            <person name="Shiraishi A."/>
            <person name="Satake H."/>
            <person name="Nakayama K."/>
        </authorList>
    </citation>
    <scope>NUCLEOTIDE SEQUENCE</scope>
</reference>
<accession>A0ABQ5HY60</accession>
<protein>
    <recommendedName>
        <fullName evidence="3">Reverse transcriptase domain-containing protein</fullName>
    </recommendedName>
</protein>
<organism evidence="1 2">
    <name type="scientific">Tanacetum coccineum</name>
    <dbReference type="NCBI Taxonomy" id="301880"/>
    <lineage>
        <taxon>Eukaryota</taxon>
        <taxon>Viridiplantae</taxon>
        <taxon>Streptophyta</taxon>
        <taxon>Embryophyta</taxon>
        <taxon>Tracheophyta</taxon>
        <taxon>Spermatophyta</taxon>
        <taxon>Magnoliopsida</taxon>
        <taxon>eudicotyledons</taxon>
        <taxon>Gunneridae</taxon>
        <taxon>Pentapetalae</taxon>
        <taxon>asterids</taxon>
        <taxon>campanulids</taxon>
        <taxon>Asterales</taxon>
        <taxon>Asteraceae</taxon>
        <taxon>Asteroideae</taxon>
        <taxon>Anthemideae</taxon>
        <taxon>Anthemidinae</taxon>
        <taxon>Tanacetum</taxon>
    </lineage>
</organism>